<dbReference type="InterPro" id="IPR011049">
    <property type="entry name" value="Serralysin-like_metalloprot_C"/>
</dbReference>
<dbReference type="SMART" id="SM00112">
    <property type="entry name" value="CA"/>
    <property type="match status" value="13"/>
</dbReference>
<sequence>MTTIPAFTIGGFTRPELHLDPTGHIILDPVAQAFADTYGLQYLYIGCPPGTLFPPIPGFLSPPTDTNSGTNTVVEGAAANTSVNITAHASSLIGFPITYSLTNDAGGAFKIDSHTGVVTVADPTKLDFESSGGSYGITVRATDGIFVSSQTFSIAVTNAPPSTPIDSFTGDTAAVYEGAAAGTVAGINAFSFDVNGPAVTYSLTADSSNGGFTIDANTGIVTVADPTKIDFESAPGHFYVITVQASDGHGGVSSESFSIGVYDVAPPAPGDSDAATNTVTEGAVVNTTVGVTVHADDISGGTVTYSLTDNAGGAFKIDPNTGVVTVADPSKIDYESAPGHSYTITAQASDGTLTSTQSFTIAIGDAAPSTPTDSNAAPNTVVEGAAAGTVVGITAASTDVNGGALTWSLTNSAGGAFTINPTTGVITVADPSKIDFETAPGHAYTVTAQASDGTLTSSQNFTIAVTDVAPSAPVDSNAAANTVAEGAAAGTAVGITASSTDINGPAVTWSLTSDSSGGGFTINATTGVITVADPTKIDYESTAPGHTYTVTAQASDGTLTSSQSFTIAVSNVSITTPVDADAAANTVTEGAAAGTTVGITASAVDPNGPATVYALIGDTSGGGFTINASTGVVTVADPTKIDYETAAGHAYGITVQATSGADVTTQSFSIAVADAAPSTPVDSDVTANSVIEGAAAGTTVGITASSTDVNGPAVTYSLTGDTSGGGFTINATTGVITVSDPSKINYETAGHSYTVTAQASDGTLASSQTFTIAVGDIAPSVPVDSDATANSVSEGAAAGTSVGVTASSTDINGPAVTWSLIGDTSGGGFTINAATGVITVADPTKLDYESTAPGHSYAVTAQASDGTLTSSQSFTIAVTDAAPSVPVDSDVATNSIAEGAANGSTVGVTASSIDVNGPGVTYSLIGDTSGGGFTINAATGVVTVADSTKLDYETAAGHAYAVTVQASDGTLASSQTFTIGVADVAPTTPVDSDGAANSIAEGAANGSTVGIVASAVDVNGPAVTYSLIGDTSGGGFTINAATGVITVADSTKIDYETSGGSYTVTAQASDGTLTSSQTFTIAVTDVAPSIPVDGDATANSVAEGAAAGTTVGVTASATDVNGPAVTWSLTGDTSGGGFAINATTGVITVADPTKIDFESSGGGHSYSVTAQASDGTLTSSQTFTINVADVAPSTPVDADVATNTVVEGAANGTTVGITASATDVNGPAVTYSLTGDTSGGAFTINATTGVISIADDTKVDYESSGGSYTVTVQASDGTLTSSQAFVIAVTDVAPSTPVDSDGGANQVAVSAPVGASVGITAFSTDINGPNVTYSLVGDTSGGGFTIDPTTGKVTVADPSKIHLADGSYDITVQSSDGTLHSQQTFTIGVVIDAAPVVTAGHTLNYTENQAATAFDPAITVTDSDNANLTHATVQITGGYVNGQDVLAFTNTATITGSFNAATGTLTLTGTDTVANYQAALASVTYFNSSDNPSAAARTVTIIANDGTLDSSPVTGTINVTPVNDPPQVVAGHVLSYTENQAATAIDPAITVSDVDNTTLTGATIQITGNYANGQDVLAFVNTANITGSFNAATGTLTLSGTDTVANYQAALAAVTYQNTSENPSGLARTVTFVANDGAATSTPVTGTINVTPVNDAPATTAGGTLNYIENQVATAIDVSVNVTDVDSANLSSATVQITGNYANGQDVLGFTNQNGITGVFNAATGTLTLSGSSSVANYKAALDSVTYFNSSDNPSGLDRTVSFTVNDGSLNSNTSTSTIHVIPVNDAPSVNATGTLAFTENQGPTAVASALTVTDVDTATLSSATVQISANYVNGEDLLAFTNTANITGSFNAATGTLTLTGTDTVANYETALRSVTYNDNSDNPSTLARTVTFTVDDGQAANHQSAGSAHTINVTAVDDAPVNNGVPASFTLMSGSSHNITGLSISDVDAAGGNDITTTLTSAGGGIVNIAAVGGGAAITGNGTGVVTLTGTIAQINASLAGTVTYTAADGATGSSTTTITMATNDHGHTGTGGPITDTDVIQVGVTQQVWFIDQAQTITDATAPRGSQANPFTDIHEFNISSGPGVNDIIYLKAGTYTGEGINLKDGQTLLGDDQALSLPDPFGGPAIQIETSSGARPTINVTTAADQGIDLAQNNTIHGINITTASGTTGLDDGNNSVGNLTIDQMSITGSGQAVDIDQGGALNVSLGTVSSSGGAFGVQLGGALTGSFTTTGGTLSGHTTSEFDVNGGTGNISYAGTIGDGTGSSVSVASHTGGTVAFSGAITDGADAGGGVSLSGNTGSTINFTGGMTLSTGASSGFAATGGGTVNVTGTNHITSTTGTALNVTGTTIGASGLTFQDISANGAANGIVLNNTGTSGGLTVTGTGSTTGSGGTIQNTTGDSISLSSTRGITLANMNITDAGANNAGNDNSNWIDASSVTNLTLTNMHATGSVGHGVNGNNITNLTITGGVFSGGGADNDQANFNGFELHNLLGTSSITGTTFSNSNTIQFHVNNDTATNFAGTPDQLTVSGTTWNNQTGPFAGDHLSVNSDTGGNFSLIVNNTSGQNTFVTGGTAVQATAGGTNGKMNADISGVTSGGSLASNNFNTAMVVIGETGTGIITYDIHNNTSLGTGSVAIKVTHASAGGTSTGKIRDNTITHIAGPGTDAVSVDVQGVGATGGTGTVLIENNTITGNYQRGIHVQSGQGNAVINATIDNNHLTGTDTTGQGLQQIAVIAGISGGGSATTLRLNMFNNDVHNGAGATYTADYRLQNMSGNTFLLQDFAGNGSTVSDIQNWVTATKGNTAAGTGVITVNVGSPFGTTGAIPTPILAAGGGVTASTPTPGETHLTQTQLDTVVAAAIAQWMHAGATQAQFDAMLATTFSVADLGGNIAGEQTPGHITIDDDGAGHGWFVDPTPNDNSEFTHAVNGSTTDLQTDPTSAAAGHLDLLTAVVHELGHVLGLPDTTDPTTANDLMYVNLADGERRLADHADVTAALAALPNPSTPVTVAAPAPAPTLVIATNVSNYTLEATDNDLTHVGNNDFIGVGNALNNVLTGGAGNDYLVGLDGNDTLIDGGGLTTLQGGKGDDIYAVQSKTDTVFEFANEGTDEVQTFLVSYTLPANVEKLTFVGNFSHQGTGNALANTFTGTAADDTFTGAGGNDVFNYRVSGNGLDTITDFNADNADTAEHDHIDLHGRGLTFAELAVTEVAGGVTIGIPGGDAIFLKNVSVHSIDAGDFFF</sequence>
<feature type="region of interest" description="Disordered" evidence="8">
    <location>
        <begin position="2385"/>
        <end position="2404"/>
    </location>
</feature>
<dbReference type="GO" id="GO:0016798">
    <property type="term" value="F:hydrolase activity, acting on glycosyl bonds"/>
    <property type="evidence" value="ECO:0007669"/>
    <property type="project" value="UniProtKB-KW"/>
</dbReference>
<evidence type="ECO:0000256" key="6">
    <source>
        <dbReference type="ARBA" id="ARBA00022989"/>
    </source>
</evidence>
<evidence type="ECO:0000256" key="1">
    <source>
        <dbReference type="ARBA" id="ARBA00004370"/>
    </source>
</evidence>
<evidence type="ECO:0000256" key="3">
    <source>
        <dbReference type="ARBA" id="ARBA00022737"/>
    </source>
</evidence>
<feature type="domain" description="Cadherin" evidence="9">
    <location>
        <begin position="1197"/>
        <end position="1299"/>
    </location>
</feature>
<evidence type="ECO:0000259" key="9">
    <source>
        <dbReference type="PROSITE" id="PS50268"/>
    </source>
</evidence>
<keyword evidence="2" id="KW-0812">Transmembrane</keyword>
<dbReference type="PANTHER" id="PTHR24025">
    <property type="entry name" value="DESMOGLEIN FAMILY MEMBER"/>
    <property type="match status" value="1"/>
</dbReference>
<dbReference type="EMBL" id="CAADFC020000005">
    <property type="protein sequence ID" value="VIO68212.1"/>
    <property type="molecule type" value="Genomic_DNA"/>
</dbReference>
<comment type="caution">
    <text evidence="10">The sequence shown here is derived from an EMBL/GenBank/DDBJ whole genome shotgun (WGS) entry which is preliminary data.</text>
</comment>
<feature type="domain" description="Cadherin" evidence="9">
    <location>
        <begin position="373"/>
        <end position="475"/>
    </location>
</feature>
<feature type="domain" description="Cadherin" evidence="9">
    <location>
        <begin position="1100"/>
        <end position="1197"/>
    </location>
</feature>
<feature type="domain" description="Cadherin" evidence="9">
    <location>
        <begin position="579"/>
        <end position="682"/>
    </location>
</feature>
<dbReference type="OrthoDB" id="6756629at2"/>
<evidence type="ECO:0000313" key="10">
    <source>
        <dbReference type="EMBL" id="VIO68212.1"/>
    </source>
</evidence>
<dbReference type="InterPro" id="IPR024079">
    <property type="entry name" value="MetalloPept_cat_dom_sf"/>
</dbReference>
<dbReference type="Proteomes" id="UP000328092">
    <property type="component" value="Unassembled WGS sequence"/>
</dbReference>
<dbReference type="InterPro" id="IPR015919">
    <property type="entry name" value="Cadherin-like_sf"/>
</dbReference>
<dbReference type="GO" id="GO:0007156">
    <property type="term" value="P:homophilic cell adhesion via plasma membrane adhesion molecules"/>
    <property type="evidence" value="ECO:0007669"/>
    <property type="project" value="InterPro"/>
</dbReference>
<feature type="domain" description="Cadherin" evidence="9">
    <location>
        <begin position="271"/>
        <end position="373"/>
    </location>
</feature>
<dbReference type="PROSITE" id="PS50268">
    <property type="entry name" value="CADHERIN_2"/>
    <property type="match status" value="13"/>
</dbReference>
<organism evidence="10 11">
    <name type="scientific">Bradyrhizobium ivorense</name>
    <dbReference type="NCBI Taxonomy" id="2511166"/>
    <lineage>
        <taxon>Bacteria</taxon>
        <taxon>Pseudomonadati</taxon>
        <taxon>Pseudomonadota</taxon>
        <taxon>Alphaproteobacteria</taxon>
        <taxon>Hyphomicrobiales</taxon>
        <taxon>Nitrobacteraceae</taxon>
        <taxon>Bradyrhizobium</taxon>
    </lineage>
</organism>
<dbReference type="Gene3D" id="2.60.40.60">
    <property type="entry name" value="Cadherins"/>
    <property type="match status" value="13"/>
</dbReference>
<keyword evidence="7" id="KW-0472">Membrane</keyword>
<keyword evidence="5" id="KW-0130">Cell adhesion</keyword>
<dbReference type="InterPro" id="IPR006626">
    <property type="entry name" value="PbH1"/>
</dbReference>
<evidence type="ECO:0000313" key="11">
    <source>
        <dbReference type="Proteomes" id="UP000328092"/>
    </source>
</evidence>
<dbReference type="RefSeq" id="WP_139858784.1">
    <property type="nucleotide sequence ID" value="NZ_CAADFC020000005.1"/>
</dbReference>
<dbReference type="InterPro" id="IPR050971">
    <property type="entry name" value="Cadherin-domain_protein"/>
</dbReference>
<dbReference type="SUPFAM" id="SSF51120">
    <property type="entry name" value="beta-Roll"/>
    <property type="match status" value="2"/>
</dbReference>
<keyword evidence="4" id="KW-0106">Calcium</keyword>
<keyword evidence="10" id="KW-0326">Glycosidase</keyword>
<dbReference type="GO" id="GO:0005509">
    <property type="term" value="F:calcium ion binding"/>
    <property type="evidence" value="ECO:0007669"/>
    <property type="project" value="InterPro"/>
</dbReference>
<feature type="domain" description="Cadherin" evidence="9">
    <location>
        <begin position="475"/>
        <end position="579"/>
    </location>
</feature>
<keyword evidence="10" id="KW-0378">Hydrolase</keyword>
<gene>
    <name evidence="10" type="primary">exsH_4</name>
    <name evidence="10" type="ORF">CI1B_19990</name>
</gene>
<dbReference type="InterPro" id="IPR002126">
    <property type="entry name" value="Cadherin-like_dom"/>
</dbReference>
<evidence type="ECO:0000256" key="2">
    <source>
        <dbReference type="ARBA" id="ARBA00022692"/>
    </source>
</evidence>
<feature type="domain" description="Cadherin" evidence="9">
    <location>
        <begin position="888"/>
        <end position="991"/>
    </location>
</feature>
<dbReference type="EC" id="3.2.1.-" evidence="10"/>
<comment type="subcellular location">
    <subcellularLocation>
        <location evidence="1">Membrane</location>
    </subcellularLocation>
</comment>
<feature type="domain" description="Cadherin" evidence="9">
    <location>
        <begin position="998"/>
        <end position="1093"/>
    </location>
</feature>
<name>A0A508SYJ3_9BRAD</name>
<dbReference type="Gene3D" id="3.40.390.10">
    <property type="entry name" value="Collagenase (Catalytic Domain)"/>
    <property type="match status" value="1"/>
</dbReference>
<dbReference type="SMART" id="SM00089">
    <property type="entry name" value="PKD"/>
    <property type="match status" value="6"/>
</dbReference>
<protein>
    <submittedName>
        <fullName evidence="10">Endo-1,3-1,4-beta-glycanase ExsH</fullName>
        <ecNumber evidence="10">3.2.1.-</ecNumber>
    </submittedName>
</protein>
<reference evidence="10" key="1">
    <citation type="submission" date="2019-02" db="EMBL/GenBank/DDBJ databases">
        <authorList>
            <person name="Pothier F.J."/>
        </authorList>
    </citation>
    <scope>NUCLEOTIDE SEQUENCE</scope>
    <source>
        <strain evidence="10">CI-1B</strain>
    </source>
</reference>
<keyword evidence="11" id="KW-1185">Reference proteome</keyword>
<accession>A0A508SYJ3</accession>
<feature type="domain" description="Cadherin" evidence="9">
    <location>
        <begin position="1310"/>
        <end position="1397"/>
    </location>
</feature>
<dbReference type="GO" id="GO:0016020">
    <property type="term" value="C:membrane"/>
    <property type="evidence" value="ECO:0007669"/>
    <property type="project" value="UniProtKB-SubCell"/>
</dbReference>
<dbReference type="SUPFAM" id="SSF55486">
    <property type="entry name" value="Metalloproteases ('zincins'), catalytic domain"/>
    <property type="match status" value="1"/>
</dbReference>
<proteinExistence type="predicted"/>
<dbReference type="SUPFAM" id="SSF49313">
    <property type="entry name" value="Cadherin-like"/>
    <property type="match status" value="13"/>
</dbReference>
<dbReference type="CDD" id="cd11304">
    <property type="entry name" value="Cadherin_repeat"/>
    <property type="match status" value="13"/>
</dbReference>
<evidence type="ECO:0000256" key="4">
    <source>
        <dbReference type="ARBA" id="ARBA00022837"/>
    </source>
</evidence>
<dbReference type="GO" id="GO:0005911">
    <property type="term" value="C:cell-cell junction"/>
    <property type="evidence" value="ECO:0007669"/>
    <property type="project" value="TreeGrafter"/>
</dbReference>
<dbReference type="PANTHER" id="PTHR24025:SF23">
    <property type="entry name" value="NEURAL-CADHERIN"/>
    <property type="match status" value="1"/>
</dbReference>
<feature type="domain" description="Cadherin" evidence="9">
    <location>
        <begin position="167"/>
        <end position="271"/>
    </location>
</feature>
<evidence type="ECO:0000256" key="7">
    <source>
        <dbReference type="ARBA" id="ARBA00023136"/>
    </source>
</evidence>
<feature type="domain" description="Cadherin" evidence="9">
    <location>
        <begin position="784"/>
        <end position="888"/>
    </location>
</feature>
<dbReference type="GO" id="GO:0008237">
    <property type="term" value="F:metallopeptidase activity"/>
    <property type="evidence" value="ECO:0007669"/>
    <property type="project" value="InterPro"/>
</dbReference>
<feature type="domain" description="Cadherin" evidence="9">
    <location>
        <begin position="65"/>
        <end position="166"/>
    </location>
</feature>
<evidence type="ECO:0000256" key="5">
    <source>
        <dbReference type="ARBA" id="ARBA00022889"/>
    </source>
</evidence>
<keyword evidence="3" id="KW-0677">Repeat</keyword>
<keyword evidence="6" id="KW-1133">Transmembrane helix</keyword>
<dbReference type="InterPro" id="IPR022409">
    <property type="entry name" value="PKD/Chitinase_dom"/>
</dbReference>
<dbReference type="Pfam" id="PF00028">
    <property type="entry name" value="Cadherin"/>
    <property type="match status" value="5"/>
</dbReference>
<feature type="domain" description="Cadherin" evidence="9">
    <location>
        <begin position="682"/>
        <end position="784"/>
    </location>
</feature>
<dbReference type="SMART" id="SM00710">
    <property type="entry name" value="PbH1"/>
    <property type="match status" value="9"/>
</dbReference>
<evidence type="ECO:0000256" key="8">
    <source>
        <dbReference type="SAM" id="MobiDB-lite"/>
    </source>
</evidence>